<name>A0ABP6XFQ8_9FLAO</name>
<feature type="coiled-coil region" evidence="1">
    <location>
        <begin position="567"/>
        <end position="594"/>
    </location>
</feature>
<evidence type="ECO:0000256" key="3">
    <source>
        <dbReference type="SAM" id="SignalP"/>
    </source>
</evidence>
<evidence type="ECO:0000256" key="1">
    <source>
        <dbReference type="SAM" id="Coils"/>
    </source>
</evidence>
<feature type="signal peptide" evidence="3">
    <location>
        <begin position="1"/>
        <end position="20"/>
    </location>
</feature>
<evidence type="ECO:0008006" key="6">
    <source>
        <dbReference type="Google" id="ProtNLM"/>
    </source>
</evidence>
<keyword evidence="3" id="KW-0732">Signal</keyword>
<keyword evidence="5" id="KW-1185">Reference proteome</keyword>
<dbReference type="RefSeq" id="WP_345005401.1">
    <property type="nucleotide sequence ID" value="NZ_BAABCY010000036.1"/>
</dbReference>
<organism evidence="4 5">
    <name type="scientific">Snuella lapsa</name>
    <dbReference type="NCBI Taxonomy" id="870481"/>
    <lineage>
        <taxon>Bacteria</taxon>
        <taxon>Pseudomonadati</taxon>
        <taxon>Bacteroidota</taxon>
        <taxon>Flavobacteriia</taxon>
        <taxon>Flavobacteriales</taxon>
        <taxon>Flavobacteriaceae</taxon>
        <taxon>Snuella</taxon>
    </lineage>
</organism>
<evidence type="ECO:0000313" key="4">
    <source>
        <dbReference type="EMBL" id="GAA3566491.1"/>
    </source>
</evidence>
<gene>
    <name evidence="4" type="ORF">GCM10022395_16040</name>
</gene>
<accession>A0ABP6XFQ8</accession>
<dbReference type="EMBL" id="BAABCY010000036">
    <property type="protein sequence ID" value="GAA3566491.1"/>
    <property type="molecule type" value="Genomic_DNA"/>
</dbReference>
<feature type="chain" id="PRO_5046930576" description="Type IX secretion system membrane protein PorP/SprF" evidence="3">
    <location>
        <begin position="21"/>
        <end position="831"/>
    </location>
</feature>
<evidence type="ECO:0000313" key="5">
    <source>
        <dbReference type="Proteomes" id="UP001500954"/>
    </source>
</evidence>
<protein>
    <recommendedName>
        <fullName evidence="6">Type IX secretion system membrane protein PorP/SprF</fullName>
    </recommendedName>
</protein>
<dbReference type="Pfam" id="PF11751">
    <property type="entry name" value="PorP_SprF"/>
    <property type="match status" value="1"/>
</dbReference>
<dbReference type="InterPro" id="IPR019861">
    <property type="entry name" value="PorP/SprF_Bacteroidetes"/>
</dbReference>
<sequence length="831" mass="93456">MKIYLIHIIILLCLTQHFYAQEDGVVALSLPVRNSLKFNRYILNPSFSFVREQNKYLSFYNKKQWAQFDDAPQSYLFSYSGRFKERIGAGIGLFQQDYGVLTTYGGILNFAYNASLNRGSNLTFGLNLGFYQSGINRGKVITNYPDSSLDNIPSNTLVTINPGINYGTAFFDFGVSVNNLVSYNFNTSKLIENNPEQSIQGHIMYTGYMNARGFFDESKFSFLARSEFKTNKTILSGVAMLSIPKGLWGQAGYNSIYGLSAGIGINISSQIALEYNYEQAIGDLSTFGNSHEVTLAYKFKNKARYNYNGDDDEQALFTPSRRSKRVIAKPKTTNTKTNRQSLVEARKKEKEEAAKQLKEKAEAKIATRAKQKAEAEARIAARTNTTEKEQETKLAAETKAKQEEEAKIKREELAKAKAVEDARIAAENKAKQEAARIKQEELVKAKALEDARIAAENKAKEAAARIKREELAKAKAIEDARIAAENKAKEEAARIKREELAKAKALEDARIAAENKAKEEEEEAKATSENNVNDEFVIPVSTDANTDAMSKITQLARDSKLIQQELMAKLGESVASKEQDLKDLKEENDLSEQGIYVAPKPFKSVTAENNALEALTSEIDIVIKSQDEKITTLENLYSERLKKVRSKNDATNIFYSNAIQDLKKEQSRIKQVKESLITELESIKVATEIERKRRIKRASYDNQEVRYMKDMATLNQIKQNTPVSPVPLTANDFDFGEDLGTNIKILTNVKNTENGYYLVVAVHSDVVKRDDFLTKSVAAGQNDISFFFDVKTSKYYIYYEKYSSLDAANQALQLKGSKPYNGKMSMVKIEN</sequence>
<keyword evidence="1" id="KW-0175">Coiled coil</keyword>
<dbReference type="Proteomes" id="UP001500954">
    <property type="component" value="Unassembled WGS sequence"/>
</dbReference>
<feature type="region of interest" description="Disordered" evidence="2">
    <location>
        <begin position="384"/>
        <end position="405"/>
    </location>
</feature>
<dbReference type="NCBIfam" id="TIGR03519">
    <property type="entry name" value="T9SS_PorP_fam"/>
    <property type="match status" value="1"/>
</dbReference>
<comment type="caution">
    <text evidence="4">The sequence shown here is derived from an EMBL/GenBank/DDBJ whole genome shotgun (WGS) entry which is preliminary data.</text>
</comment>
<proteinExistence type="predicted"/>
<evidence type="ECO:0000256" key="2">
    <source>
        <dbReference type="SAM" id="MobiDB-lite"/>
    </source>
</evidence>
<reference evidence="5" key="1">
    <citation type="journal article" date="2019" name="Int. J. Syst. Evol. Microbiol.">
        <title>The Global Catalogue of Microorganisms (GCM) 10K type strain sequencing project: providing services to taxonomists for standard genome sequencing and annotation.</title>
        <authorList>
            <consortium name="The Broad Institute Genomics Platform"/>
            <consortium name="The Broad Institute Genome Sequencing Center for Infectious Disease"/>
            <person name="Wu L."/>
            <person name="Ma J."/>
        </authorList>
    </citation>
    <scope>NUCLEOTIDE SEQUENCE [LARGE SCALE GENOMIC DNA]</scope>
    <source>
        <strain evidence="5">JCM 17111</strain>
    </source>
</reference>